<proteinExistence type="predicted"/>
<dbReference type="Proteomes" id="UP000054477">
    <property type="component" value="Unassembled WGS sequence"/>
</dbReference>
<organism evidence="2 3">
    <name type="scientific">Laccaria amethystina LaAM-08-1</name>
    <dbReference type="NCBI Taxonomy" id="1095629"/>
    <lineage>
        <taxon>Eukaryota</taxon>
        <taxon>Fungi</taxon>
        <taxon>Dikarya</taxon>
        <taxon>Basidiomycota</taxon>
        <taxon>Agaricomycotina</taxon>
        <taxon>Agaricomycetes</taxon>
        <taxon>Agaricomycetidae</taxon>
        <taxon>Agaricales</taxon>
        <taxon>Agaricineae</taxon>
        <taxon>Hydnangiaceae</taxon>
        <taxon>Laccaria</taxon>
    </lineage>
</organism>
<reference evidence="3" key="2">
    <citation type="submission" date="2015-01" db="EMBL/GenBank/DDBJ databases">
        <title>Evolutionary Origins and Diversification of the Mycorrhizal Mutualists.</title>
        <authorList>
            <consortium name="DOE Joint Genome Institute"/>
            <consortium name="Mycorrhizal Genomics Consortium"/>
            <person name="Kohler A."/>
            <person name="Kuo A."/>
            <person name="Nagy L.G."/>
            <person name="Floudas D."/>
            <person name="Copeland A."/>
            <person name="Barry K.W."/>
            <person name="Cichocki N."/>
            <person name="Veneault-Fourrey C."/>
            <person name="LaButti K."/>
            <person name="Lindquist E.A."/>
            <person name="Lipzen A."/>
            <person name="Lundell T."/>
            <person name="Morin E."/>
            <person name="Murat C."/>
            <person name="Riley R."/>
            <person name="Ohm R."/>
            <person name="Sun H."/>
            <person name="Tunlid A."/>
            <person name="Henrissat B."/>
            <person name="Grigoriev I.V."/>
            <person name="Hibbett D.S."/>
            <person name="Martin F."/>
        </authorList>
    </citation>
    <scope>NUCLEOTIDE SEQUENCE [LARGE SCALE GENOMIC DNA]</scope>
    <source>
        <strain evidence="3">LaAM-08-1</strain>
    </source>
</reference>
<accession>A0A0C9X5E9</accession>
<evidence type="ECO:0000313" key="2">
    <source>
        <dbReference type="EMBL" id="KIK00271.1"/>
    </source>
</evidence>
<name>A0A0C9X5E9_9AGAR</name>
<keyword evidence="3" id="KW-1185">Reference proteome</keyword>
<feature type="chain" id="PRO_5002222669" evidence="1">
    <location>
        <begin position="21"/>
        <end position="50"/>
    </location>
</feature>
<keyword evidence="1" id="KW-0732">Signal</keyword>
<dbReference type="EMBL" id="KN838629">
    <property type="protein sequence ID" value="KIK00271.1"/>
    <property type="molecule type" value="Genomic_DNA"/>
</dbReference>
<sequence length="50" mass="5109">MRCSIFTALVVAIAVSLTSSSPIPTGADEVLGAREAEARSAPPCTPFTCI</sequence>
<dbReference type="HOGENOM" id="CLU_205462_0_0_1"/>
<evidence type="ECO:0000313" key="3">
    <source>
        <dbReference type="Proteomes" id="UP000054477"/>
    </source>
</evidence>
<protein>
    <submittedName>
        <fullName evidence="2">Uncharacterized protein</fullName>
    </submittedName>
</protein>
<reference evidence="2 3" key="1">
    <citation type="submission" date="2014-04" db="EMBL/GenBank/DDBJ databases">
        <authorList>
            <consortium name="DOE Joint Genome Institute"/>
            <person name="Kuo A."/>
            <person name="Kohler A."/>
            <person name="Nagy L.G."/>
            <person name="Floudas D."/>
            <person name="Copeland A."/>
            <person name="Barry K.W."/>
            <person name="Cichocki N."/>
            <person name="Veneault-Fourrey C."/>
            <person name="LaButti K."/>
            <person name="Lindquist E.A."/>
            <person name="Lipzen A."/>
            <person name="Lundell T."/>
            <person name="Morin E."/>
            <person name="Murat C."/>
            <person name="Sun H."/>
            <person name="Tunlid A."/>
            <person name="Henrissat B."/>
            <person name="Grigoriev I.V."/>
            <person name="Hibbett D.S."/>
            <person name="Martin F."/>
            <person name="Nordberg H.P."/>
            <person name="Cantor M.N."/>
            <person name="Hua S.X."/>
        </authorList>
    </citation>
    <scope>NUCLEOTIDE SEQUENCE [LARGE SCALE GENOMIC DNA]</scope>
    <source>
        <strain evidence="2 3">LaAM-08-1</strain>
    </source>
</reference>
<gene>
    <name evidence="2" type="ORF">K443DRAFT_100681</name>
</gene>
<dbReference type="AlphaFoldDB" id="A0A0C9X5E9"/>
<evidence type="ECO:0000256" key="1">
    <source>
        <dbReference type="SAM" id="SignalP"/>
    </source>
</evidence>
<feature type="signal peptide" evidence="1">
    <location>
        <begin position="1"/>
        <end position="20"/>
    </location>
</feature>